<evidence type="ECO:0000256" key="6">
    <source>
        <dbReference type="SAM" id="Phobius"/>
    </source>
</evidence>
<feature type="transmembrane region" description="Helical" evidence="6">
    <location>
        <begin position="288"/>
        <end position="306"/>
    </location>
</feature>
<dbReference type="EMBL" id="JAVLVT010000003">
    <property type="protein sequence ID" value="MDS1270298.1"/>
    <property type="molecule type" value="Genomic_DNA"/>
</dbReference>
<evidence type="ECO:0000259" key="7">
    <source>
        <dbReference type="PROSITE" id="PS50850"/>
    </source>
</evidence>
<feature type="transmembrane region" description="Helical" evidence="6">
    <location>
        <begin position="374"/>
        <end position="396"/>
    </location>
</feature>
<feature type="domain" description="Major facilitator superfamily (MFS) profile" evidence="7">
    <location>
        <begin position="1"/>
        <end position="401"/>
    </location>
</feature>
<evidence type="ECO:0000256" key="1">
    <source>
        <dbReference type="ARBA" id="ARBA00004651"/>
    </source>
</evidence>
<dbReference type="PANTHER" id="PTHR11360:SF308">
    <property type="entry name" value="BLL3089 PROTEIN"/>
    <property type="match status" value="1"/>
</dbReference>
<dbReference type="InterPro" id="IPR036259">
    <property type="entry name" value="MFS_trans_sf"/>
</dbReference>
<keyword evidence="2 6" id="KW-0812">Transmembrane</keyword>
<dbReference type="PANTHER" id="PTHR11360">
    <property type="entry name" value="MONOCARBOXYLATE TRANSPORTER"/>
    <property type="match status" value="1"/>
</dbReference>
<name>A0ABU2H4R3_9ACTN</name>
<sequence length="412" mass="41629">MALAGTVLALSGPGQTAGFAVFIDPMIADLGISRSVVSAAYMVGTLAGAVSLPWIGRAVDRYGVRPTLVTVALGFAAFLLLLATTREVFGLTAGFVGARALGQGGVTMIATTAVGIAVTRNRGTALGVTSAIGTAGISLFPLLAERLIALLGWRMAFVVESGMVLAIIVPIAWWGMRGLRRGTSTDTPDPGRGARGDSSGATDETPPASPTWPMRAVLRTSMFWAIASVVTCSGLVSTAVFFHLVAILGEQGLSPTQAAATFLPQTLAGLLASLLFSSATDRFSPKVLLSIAMGAHAVTLALLPVVSPGVSALAFGAALGAAGAAARAVEAAAFPYYYGTEILGTLRGMSQSLAVASTAVAPLILSLGHDIVGAYAPVVLGLAVLPAVIALAVPFARPPRARSAPPEQPASA</sequence>
<dbReference type="InterPro" id="IPR050327">
    <property type="entry name" value="Proton-linked_MCT"/>
</dbReference>
<dbReference type="InterPro" id="IPR011701">
    <property type="entry name" value="MFS"/>
</dbReference>
<feature type="transmembrane region" description="Helical" evidence="6">
    <location>
        <begin position="150"/>
        <end position="174"/>
    </location>
</feature>
<dbReference type="Gene3D" id="1.20.1250.20">
    <property type="entry name" value="MFS general substrate transporter like domains"/>
    <property type="match status" value="1"/>
</dbReference>
<feature type="transmembrane region" description="Helical" evidence="6">
    <location>
        <begin position="36"/>
        <end position="55"/>
    </location>
</feature>
<feature type="transmembrane region" description="Helical" evidence="6">
    <location>
        <begin position="258"/>
        <end position="276"/>
    </location>
</feature>
<feature type="transmembrane region" description="Helical" evidence="6">
    <location>
        <begin position="96"/>
        <end position="118"/>
    </location>
</feature>
<evidence type="ECO:0000256" key="3">
    <source>
        <dbReference type="ARBA" id="ARBA00022989"/>
    </source>
</evidence>
<dbReference type="SUPFAM" id="SSF103473">
    <property type="entry name" value="MFS general substrate transporter"/>
    <property type="match status" value="1"/>
</dbReference>
<dbReference type="InterPro" id="IPR020846">
    <property type="entry name" value="MFS_dom"/>
</dbReference>
<evidence type="ECO:0000256" key="5">
    <source>
        <dbReference type="SAM" id="MobiDB-lite"/>
    </source>
</evidence>
<feature type="transmembrane region" description="Helical" evidence="6">
    <location>
        <begin position="223"/>
        <end position="246"/>
    </location>
</feature>
<protein>
    <submittedName>
        <fullName evidence="8">MFS transporter</fullName>
    </submittedName>
</protein>
<dbReference type="Pfam" id="PF07690">
    <property type="entry name" value="MFS_1"/>
    <property type="match status" value="1"/>
</dbReference>
<proteinExistence type="predicted"/>
<feature type="transmembrane region" description="Helical" evidence="6">
    <location>
        <begin position="67"/>
        <end position="84"/>
    </location>
</feature>
<keyword evidence="4 6" id="KW-0472">Membrane</keyword>
<evidence type="ECO:0000313" key="8">
    <source>
        <dbReference type="EMBL" id="MDS1270298.1"/>
    </source>
</evidence>
<evidence type="ECO:0000256" key="4">
    <source>
        <dbReference type="ARBA" id="ARBA00023136"/>
    </source>
</evidence>
<dbReference type="RefSeq" id="WP_310911822.1">
    <property type="nucleotide sequence ID" value="NZ_JAVLVT010000003.1"/>
</dbReference>
<organism evidence="8 9">
    <name type="scientific">Lipingzhangella rawalii</name>
    <dbReference type="NCBI Taxonomy" id="2055835"/>
    <lineage>
        <taxon>Bacteria</taxon>
        <taxon>Bacillati</taxon>
        <taxon>Actinomycetota</taxon>
        <taxon>Actinomycetes</taxon>
        <taxon>Streptosporangiales</taxon>
        <taxon>Nocardiopsidaceae</taxon>
        <taxon>Lipingzhangella</taxon>
    </lineage>
</organism>
<accession>A0ABU2H4R3</accession>
<keyword evidence="3 6" id="KW-1133">Transmembrane helix</keyword>
<gene>
    <name evidence="8" type="ORF">RIF23_08325</name>
</gene>
<evidence type="ECO:0000313" key="9">
    <source>
        <dbReference type="Proteomes" id="UP001250214"/>
    </source>
</evidence>
<dbReference type="Proteomes" id="UP001250214">
    <property type="component" value="Unassembled WGS sequence"/>
</dbReference>
<feature type="transmembrane region" description="Helical" evidence="6">
    <location>
        <begin position="125"/>
        <end position="144"/>
    </location>
</feature>
<reference evidence="9" key="1">
    <citation type="submission" date="2023-07" db="EMBL/GenBank/DDBJ databases">
        <title>Novel species in the genus Lipingzhangella isolated from Sambhar Salt Lake.</title>
        <authorList>
            <person name="Jiya N."/>
            <person name="Kajale S."/>
            <person name="Sharma A."/>
        </authorList>
    </citation>
    <scope>NUCLEOTIDE SEQUENCE [LARGE SCALE GENOMIC DNA]</scope>
    <source>
        <strain evidence="9">LS1_29</strain>
    </source>
</reference>
<evidence type="ECO:0000256" key="2">
    <source>
        <dbReference type="ARBA" id="ARBA00022692"/>
    </source>
</evidence>
<dbReference type="PROSITE" id="PS50850">
    <property type="entry name" value="MFS"/>
    <property type="match status" value="1"/>
</dbReference>
<comment type="caution">
    <text evidence="8">The sequence shown here is derived from an EMBL/GenBank/DDBJ whole genome shotgun (WGS) entry which is preliminary data.</text>
</comment>
<keyword evidence="9" id="KW-1185">Reference proteome</keyword>
<feature type="region of interest" description="Disordered" evidence="5">
    <location>
        <begin position="182"/>
        <end position="211"/>
    </location>
</feature>
<comment type="subcellular location">
    <subcellularLocation>
        <location evidence="1">Cell membrane</location>
        <topology evidence="1">Multi-pass membrane protein</topology>
    </subcellularLocation>
</comment>